<feature type="transmembrane region" description="Helical" evidence="7">
    <location>
        <begin position="240"/>
        <end position="266"/>
    </location>
</feature>
<dbReference type="STRING" id="79929.MTBMA_c12820"/>
<reference evidence="8 9" key="2">
    <citation type="journal article" date="2010" name="J. Bacteriol.">
        <title>Complete genome sequence of Methanothermobacter marburgensis, a methanoarchaeon model organism.</title>
        <authorList>
            <person name="Liesegang H."/>
            <person name="Kaster A.K."/>
            <person name="Wiezer A."/>
            <person name="Goenrich M."/>
            <person name="Wollherr A."/>
            <person name="Seedorf H."/>
            <person name="Gottschalk G."/>
            <person name="Thauer R.K."/>
        </authorList>
    </citation>
    <scope>NUCLEOTIDE SEQUENCE [LARGE SCALE GENOMIC DNA]</scope>
    <source>
        <strain evidence="9">ATCC BAA-927 / DSM 2133 / JCM 14651 / NBRC 100331 / OCM 82 / Marburg</strain>
    </source>
</reference>
<keyword evidence="4 7" id="KW-0812">Transmembrane</keyword>
<evidence type="ECO:0000313" key="9">
    <source>
        <dbReference type="Proteomes" id="UP000000345"/>
    </source>
</evidence>
<keyword evidence="9" id="KW-1185">Reference proteome</keyword>
<feature type="transmembrane region" description="Helical" evidence="7">
    <location>
        <begin position="49"/>
        <end position="66"/>
    </location>
</feature>
<feature type="transmembrane region" description="Helical" evidence="7">
    <location>
        <begin position="272"/>
        <end position="291"/>
    </location>
</feature>
<dbReference type="GeneID" id="92393888"/>
<keyword evidence="3" id="KW-1003">Cell membrane</keyword>
<keyword evidence="5 7" id="KW-1133">Transmembrane helix</keyword>
<name>D9PXC2_METTM</name>
<feature type="transmembrane region" description="Helical" evidence="7">
    <location>
        <begin position="300"/>
        <end position="319"/>
    </location>
</feature>
<feature type="transmembrane region" description="Helical" evidence="7">
    <location>
        <begin position="162"/>
        <end position="181"/>
    </location>
</feature>
<organism evidence="8 9">
    <name type="scientific">Methanothermobacter marburgensis (strain ATCC BAA-927 / DSM 2133 / JCM 14651 / NBRC 100331 / OCM 82 / Marburg)</name>
    <name type="common">Methanobacterium thermoautotrophicum</name>
    <dbReference type="NCBI Taxonomy" id="79929"/>
    <lineage>
        <taxon>Archaea</taxon>
        <taxon>Methanobacteriati</taxon>
        <taxon>Methanobacteriota</taxon>
        <taxon>Methanomada group</taxon>
        <taxon>Methanobacteria</taxon>
        <taxon>Methanobacteriales</taxon>
        <taxon>Methanobacteriaceae</taxon>
        <taxon>Methanothermobacter</taxon>
    </lineage>
</organism>
<feature type="transmembrane region" description="Helical" evidence="7">
    <location>
        <begin position="137"/>
        <end position="156"/>
    </location>
</feature>
<dbReference type="AlphaFoldDB" id="D9PXC2"/>
<dbReference type="RefSeq" id="WP_013296092.1">
    <property type="nucleotide sequence ID" value="NC_014408.1"/>
</dbReference>
<evidence type="ECO:0000256" key="3">
    <source>
        <dbReference type="ARBA" id="ARBA00022475"/>
    </source>
</evidence>
<dbReference type="KEGG" id="mmg:MTBMA_c12820"/>
<dbReference type="PATRIC" id="fig|79929.8.peg.1246"/>
<dbReference type="HOGENOM" id="CLU_048072_1_1_2"/>
<dbReference type="EMBL" id="CP001710">
    <property type="protein sequence ID" value="ADL58870.1"/>
    <property type="molecule type" value="Genomic_DNA"/>
</dbReference>
<sequence>MGERDVFAYIGENKRTIILSFIAVAVLIFIIGLFAGFGDILRALERTSPYFLALNFLLEALILVLWTVRWRLILNLVDDAPSFPRLMMLLFASIFGNNITPGAAGGEPLRAYLLREVEGTPFEIGFASSTADRVFEFIPFAVISILSAVLIMTWSISIWTRVIVSILIFFTIAFFSAAIYAGMNRDIAQRLALSVVRRAVEWVSRFRKGDISFSRIHERVIFYINRFSEGFSTAITDKRVFIAGFFVSLGMWALDVCRLYVCFLAVGVSPPAVPLIIIYTVGILISLLPLLPGSLGLREGILVGLFAVAGIGADYVMAASVVDRIASYFAPTIIGFLAALYYGRYIMAPGD</sequence>
<comment type="subcellular location">
    <subcellularLocation>
        <location evidence="1">Cell membrane</location>
        <topology evidence="1">Multi-pass membrane protein</topology>
    </subcellularLocation>
</comment>
<proteinExistence type="inferred from homology"/>
<dbReference type="NCBIfam" id="TIGR00374">
    <property type="entry name" value="flippase-like domain"/>
    <property type="match status" value="1"/>
</dbReference>
<gene>
    <name evidence="8" type="ordered locus">MTBMA_c12820</name>
</gene>
<dbReference type="OrthoDB" id="15513at2157"/>
<protein>
    <submittedName>
        <fullName evidence="8">Uncharacterized protein</fullName>
    </submittedName>
</protein>
<comment type="similarity">
    <text evidence="2">Belongs to the UPF0104 family.</text>
</comment>
<dbReference type="GeneID" id="9704990"/>
<keyword evidence="6 7" id="KW-0472">Membrane</keyword>
<dbReference type="Pfam" id="PF03706">
    <property type="entry name" value="LPG_synthase_TM"/>
    <property type="match status" value="1"/>
</dbReference>
<accession>D9PXC2</accession>
<evidence type="ECO:0000313" key="8">
    <source>
        <dbReference type="EMBL" id="ADL58870.1"/>
    </source>
</evidence>
<dbReference type="PaxDb" id="79929-MTBMA_c12820"/>
<feature type="transmembrane region" description="Helical" evidence="7">
    <location>
        <begin position="325"/>
        <end position="343"/>
    </location>
</feature>
<evidence type="ECO:0000256" key="5">
    <source>
        <dbReference type="ARBA" id="ARBA00022989"/>
    </source>
</evidence>
<evidence type="ECO:0000256" key="7">
    <source>
        <dbReference type="SAM" id="Phobius"/>
    </source>
</evidence>
<dbReference type="Proteomes" id="UP000000345">
    <property type="component" value="Chromosome"/>
</dbReference>
<reference key="1">
    <citation type="submission" date="2009-08" db="EMBL/GenBank/DDBJ databases">
        <title>The genome sequence of Methanothermobacter marburgensis.</title>
        <authorList>
            <person name="Kaster A."/>
            <person name="Seedorf H."/>
            <person name="Goenrich M."/>
            <person name="Wiezer A."/>
            <person name="Liesegang H."/>
            <person name="Thauer R."/>
            <person name="Gottschalk G."/>
        </authorList>
    </citation>
    <scope>NUCLEOTIDE SEQUENCE</scope>
    <source>
        <strain>Marburg</strain>
    </source>
</reference>
<evidence type="ECO:0000256" key="4">
    <source>
        <dbReference type="ARBA" id="ARBA00022692"/>
    </source>
</evidence>
<evidence type="ECO:0000256" key="6">
    <source>
        <dbReference type="ARBA" id="ARBA00023136"/>
    </source>
</evidence>
<dbReference type="GO" id="GO:0005886">
    <property type="term" value="C:plasma membrane"/>
    <property type="evidence" value="ECO:0007669"/>
    <property type="project" value="UniProtKB-SubCell"/>
</dbReference>
<feature type="transmembrane region" description="Helical" evidence="7">
    <location>
        <begin position="17"/>
        <end position="37"/>
    </location>
</feature>
<feature type="transmembrane region" description="Helical" evidence="7">
    <location>
        <begin position="86"/>
        <end position="105"/>
    </location>
</feature>
<dbReference type="InterPro" id="IPR022791">
    <property type="entry name" value="L-PG_synthase/AglD"/>
</dbReference>
<evidence type="ECO:0000256" key="2">
    <source>
        <dbReference type="ARBA" id="ARBA00011061"/>
    </source>
</evidence>
<dbReference type="PANTHER" id="PTHR39087:SF2">
    <property type="entry name" value="UPF0104 MEMBRANE PROTEIN MJ1595"/>
    <property type="match status" value="1"/>
</dbReference>
<dbReference type="PANTHER" id="PTHR39087">
    <property type="entry name" value="UPF0104 MEMBRANE PROTEIN MJ1595"/>
    <property type="match status" value="1"/>
</dbReference>
<evidence type="ECO:0000256" key="1">
    <source>
        <dbReference type="ARBA" id="ARBA00004651"/>
    </source>
</evidence>